<reference evidence="3" key="1">
    <citation type="journal article" date="2015" name="Chem. Biol.">
        <title>Structure, bioactivity, and resistance mechanism of streptomonomicin, an unusual lasso Peptide from an understudied halophilic actinomycete.</title>
        <authorList>
            <person name="Metelev M."/>
            <person name="Tietz J.I."/>
            <person name="Melby J.O."/>
            <person name="Blair P.M."/>
            <person name="Zhu L."/>
            <person name="Livnat I."/>
            <person name="Severinov K."/>
            <person name="Mitchell D.A."/>
        </authorList>
    </citation>
    <scope>NUCLEOTIDE SEQUENCE [LARGE SCALE GENOMIC DNA]</scope>
    <source>
        <strain evidence="3">YIM 90003</strain>
    </source>
</reference>
<dbReference type="RefSeq" id="WP_040272682.1">
    <property type="nucleotide sequence ID" value="NZ_JROO01000017.1"/>
</dbReference>
<evidence type="ECO:0000313" key="2">
    <source>
        <dbReference type="EMBL" id="KIH99001.1"/>
    </source>
</evidence>
<keyword evidence="3" id="KW-1185">Reference proteome</keyword>
<feature type="compositionally biased region" description="Acidic residues" evidence="1">
    <location>
        <begin position="35"/>
        <end position="60"/>
    </location>
</feature>
<comment type="caution">
    <text evidence="2">The sequence shown here is derived from an EMBL/GenBank/DDBJ whole genome shotgun (WGS) entry which is preliminary data.</text>
</comment>
<dbReference type="Proteomes" id="UP000031675">
    <property type="component" value="Unassembled WGS sequence"/>
</dbReference>
<dbReference type="EMBL" id="JROO01000017">
    <property type="protein sequence ID" value="KIH99001.1"/>
    <property type="molecule type" value="Genomic_DNA"/>
</dbReference>
<evidence type="ECO:0000256" key="1">
    <source>
        <dbReference type="SAM" id="MobiDB-lite"/>
    </source>
</evidence>
<organism evidence="2 3">
    <name type="scientific">Streptomonospora alba</name>
    <dbReference type="NCBI Taxonomy" id="183763"/>
    <lineage>
        <taxon>Bacteria</taxon>
        <taxon>Bacillati</taxon>
        <taxon>Actinomycetota</taxon>
        <taxon>Actinomycetes</taxon>
        <taxon>Streptosporangiales</taxon>
        <taxon>Nocardiopsidaceae</taxon>
        <taxon>Streptomonospora</taxon>
    </lineage>
</organism>
<gene>
    <name evidence="2" type="ORF">LP52_09965</name>
</gene>
<evidence type="ECO:0000313" key="3">
    <source>
        <dbReference type="Proteomes" id="UP000031675"/>
    </source>
</evidence>
<name>A0A0C2JC65_9ACTN</name>
<protein>
    <submittedName>
        <fullName evidence="2">Uncharacterized protein</fullName>
    </submittedName>
</protein>
<accession>A0A0C2JC65</accession>
<dbReference type="AlphaFoldDB" id="A0A0C2JC65"/>
<proteinExistence type="predicted"/>
<sequence length="60" mass="6441">MTATVSADAASVDAEFAAIAVRIGPASTAKLDPFSEPDYEPFEEDDDQPVEDDDPVIDWP</sequence>
<feature type="region of interest" description="Disordered" evidence="1">
    <location>
        <begin position="27"/>
        <end position="60"/>
    </location>
</feature>
<dbReference type="STRING" id="183763.LP52_09965"/>